<dbReference type="InterPro" id="IPR015422">
    <property type="entry name" value="PyrdxlP-dep_Trfase_small"/>
</dbReference>
<proteinExistence type="predicted"/>
<dbReference type="PANTHER" id="PTHR30244">
    <property type="entry name" value="TRANSAMINASE"/>
    <property type="match status" value="1"/>
</dbReference>
<protein>
    <submittedName>
        <fullName evidence="1">UDP-2-acetamido-2-deoxy-3-oxo-D-glucuronate aminotransferase</fullName>
        <ecNumber evidence="1">2.6.1.98</ecNumber>
    </submittedName>
</protein>
<dbReference type="GO" id="GO:0000271">
    <property type="term" value="P:polysaccharide biosynthetic process"/>
    <property type="evidence" value="ECO:0007669"/>
    <property type="project" value="TreeGrafter"/>
</dbReference>
<sequence length="247" mass="27475">MKPKAVIPVDLFGQCAGYEKIIPIAKKYGLFVIEDAAQGFGGSINGKMARSFGDISITSFFPAKPLGCYGDGGAVFTDNDDMFQLMSSIRVHGKGTMKYDNVRVGLNSRLDTIQAAILLPKLHAFISSELELRNKWADRYNDLLKNKVKTPSVPEGYVSSWAQYTILLDDSEQREHIQKNLKSKGIPTNVYYTKPLHLQTVYLPLGYPKGSLPFSEEASERVLSLPMHPYMAEEMVTEICTALLAEL</sequence>
<dbReference type="Gene3D" id="3.40.640.10">
    <property type="entry name" value="Type I PLP-dependent aspartate aminotransferase-like (Major domain)"/>
    <property type="match status" value="1"/>
</dbReference>
<comment type="caution">
    <text evidence="1">The sequence shown here is derived from an EMBL/GenBank/DDBJ whole genome shotgun (WGS) entry which is preliminary data.</text>
</comment>
<dbReference type="EC" id="2.6.1.98" evidence="1"/>
<dbReference type="Gene3D" id="3.90.1150.10">
    <property type="entry name" value="Aspartate Aminotransferase, domain 1"/>
    <property type="match status" value="1"/>
</dbReference>
<keyword evidence="1" id="KW-0032">Aminotransferase</keyword>
<reference evidence="1" key="1">
    <citation type="submission" date="2019-08" db="EMBL/GenBank/DDBJ databases">
        <authorList>
            <person name="Kucharzyk K."/>
            <person name="Murdoch R.W."/>
            <person name="Higgins S."/>
            <person name="Loffler F."/>
        </authorList>
    </citation>
    <scope>NUCLEOTIDE SEQUENCE</scope>
</reference>
<name>A0A645EQ32_9ZZZZ</name>
<dbReference type="Pfam" id="PF01041">
    <property type="entry name" value="DegT_DnrJ_EryC1"/>
    <property type="match status" value="1"/>
</dbReference>
<dbReference type="AlphaFoldDB" id="A0A645EQ32"/>
<dbReference type="EMBL" id="VSSQ01049858">
    <property type="protein sequence ID" value="MPN03937.1"/>
    <property type="molecule type" value="Genomic_DNA"/>
</dbReference>
<keyword evidence="1" id="KW-0808">Transferase</keyword>
<dbReference type="GO" id="GO:0030170">
    <property type="term" value="F:pyridoxal phosphate binding"/>
    <property type="evidence" value="ECO:0007669"/>
    <property type="project" value="TreeGrafter"/>
</dbReference>
<accession>A0A645EQ32</accession>
<evidence type="ECO:0000313" key="1">
    <source>
        <dbReference type="EMBL" id="MPN03937.1"/>
    </source>
</evidence>
<dbReference type="InterPro" id="IPR015421">
    <property type="entry name" value="PyrdxlP-dep_Trfase_major"/>
</dbReference>
<dbReference type="InterPro" id="IPR015424">
    <property type="entry name" value="PyrdxlP-dep_Trfase"/>
</dbReference>
<organism evidence="1">
    <name type="scientific">bioreactor metagenome</name>
    <dbReference type="NCBI Taxonomy" id="1076179"/>
    <lineage>
        <taxon>unclassified sequences</taxon>
        <taxon>metagenomes</taxon>
        <taxon>ecological metagenomes</taxon>
    </lineage>
</organism>
<dbReference type="PANTHER" id="PTHR30244:SF42">
    <property type="entry name" value="UDP-2-ACETAMIDO-2-DEOXY-3-OXO-D-GLUCURONATE AMINOTRANSFERASE"/>
    <property type="match status" value="1"/>
</dbReference>
<dbReference type="SUPFAM" id="SSF53383">
    <property type="entry name" value="PLP-dependent transferases"/>
    <property type="match status" value="1"/>
</dbReference>
<gene>
    <name evidence="1" type="primary">wbpE_11</name>
    <name evidence="1" type="ORF">SDC9_151172</name>
</gene>
<dbReference type="InterPro" id="IPR000653">
    <property type="entry name" value="DegT/StrS_aminotransferase"/>
</dbReference>
<dbReference type="GO" id="GO:0008483">
    <property type="term" value="F:transaminase activity"/>
    <property type="evidence" value="ECO:0007669"/>
    <property type="project" value="UniProtKB-KW"/>
</dbReference>